<evidence type="ECO:0000256" key="3">
    <source>
        <dbReference type="ARBA" id="ARBA00022448"/>
    </source>
</evidence>
<gene>
    <name evidence="6" type="ORF">U1T56_22875</name>
</gene>
<dbReference type="SUPFAM" id="SSF53850">
    <property type="entry name" value="Periplasmic binding protein-like II"/>
    <property type="match status" value="1"/>
</dbReference>
<dbReference type="Pfam" id="PF13416">
    <property type="entry name" value="SBP_bac_8"/>
    <property type="match status" value="1"/>
</dbReference>
<evidence type="ECO:0000256" key="2">
    <source>
        <dbReference type="ARBA" id="ARBA00008520"/>
    </source>
</evidence>
<keyword evidence="3" id="KW-0813">Transport</keyword>
<evidence type="ECO:0000313" key="6">
    <source>
        <dbReference type="EMBL" id="MEK0086010.1"/>
    </source>
</evidence>
<evidence type="ECO:0000256" key="4">
    <source>
        <dbReference type="ARBA" id="ARBA00022729"/>
    </source>
</evidence>
<dbReference type="PANTHER" id="PTHR43649">
    <property type="entry name" value="ARABINOSE-BINDING PROTEIN-RELATED"/>
    <property type="match status" value="1"/>
</dbReference>
<comment type="subcellular location">
    <subcellularLocation>
        <location evidence="1">Periplasm</location>
    </subcellularLocation>
</comment>
<comment type="similarity">
    <text evidence="2">Belongs to the bacterial solute-binding protein 1 family.</text>
</comment>
<reference evidence="6 7" key="1">
    <citation type="submission" date="2024-01" db="EMBL/GenBank/DDBJ databases">
        <title>Multi-omics insights into the function and evolution of sodium benzoate biodegradation pathways in Benzoatithermus flavus gen. nov., sp. nov. from hot spring.</title>
        <authorList>
            <person name="Hu C.-J."/>
            <person name="Li W.-J."/>
        </authorList>
    </citation>
    <scope>NUCLEOTIDE SEQUENCE [LARGE SCALE GENOMIC DNA]</scope>
    <source>
        <strain evidence="6 7">SYSU G07066</strain>
    </source>
</reference>
<dbReference type="InterPro" id="IPR050490">
    <property type="entry name" value="Bact_solute-bd_prot1"/>
</dbReference>
<evidence type="ECO:0000313" key="7">
    <source>
        <dbReference type="Proteomes" id="UP001375743"/>
    </source>
</evidence>
<keyword evidence="7" id="KW-1185">Reference proteome</keyword>
<dbReference type="Gene3D" id="3.40.190.10">
    <property type="entry name" value="Periplasmic binding protein-like II"/>
    <property type="match status" value="1"/>
</dbReference>
<name>A0ABU8Y002_9PROT</name>
<comment type="caution">
    <text evidence="6">The sequence shown here is derived from an EMBL/GenBank/DDBJ whole genome shotgun (WGS) entry which is preliminary data.</text>
</comment>
<evidence type="ECO:0000256" key="1">
    <source>
        <dbReference type="ARBA" id="ARBA00004418"/>
    </source>
</evidence>
<feature type="chain" id="PRO_5046631161" evidence="5">
    <location>
        <begin position="25"/>
        <end position="554"/>
    </location>
</feature>
<protein>
    <submittedName>
        <fullName evidence="6">Extracellular solute-binding protein</fullName>
    </submittedName>
</protein>
<accession>A0ABU8Y002</accession>
<dbReference type="InterPro" id="IPR006059">
    <property type="entry name" value="SBP"/>
</dbReference>
<dbReference type="Proteomes" id="UP001375743">
    <property type="component" value="Unassembled WGS sequence"/>
</dbReference>
<evidence type="ECO:0000256" key="5">
    <source>
        <dbReference type="SAM" id="SignalP"/>
    </source>
</evidence>
<sequence>MIRAWQQWLLATLTISGLTGAVQAGEHVDWLDDGKVLLKLGPAYGDAVIETSRDELGSAFGPETKPFAGTTIRILTQNEGPHGAISGPLTAFAPVFEELSGAKVELGLVPVTNLYATMMLDLQRGEGRYDATIIAAYFYGELINGNFIRPIGDLMASGKFPRWSYDAMPGAVRALYTWNGEGYGILNDADGQVLYYRRDILGDPAWQARFKEALHYDLPVPPRTWQQVLDIARFFDGKNWDDGDTLPDRGMVMHLKPGEQGHYHFQSLAAAFAMTPGDKVDRYHNVFWFDPEDMKPLINSPGHVAALEMLRAFNDTGPGEQIGWRLPDAWSYFLRGKAVFMFTFGDLGALCQERAVSRVQGKCGVAPLPGSTRHWDYAARQWAETPEPQPVGNTTGGSWHGVISRLSKQPEAAYAFLSLMAIPPVSSWNAQHGWTGVNPGFSYEFLPPDGTARLEDYIKAGWDRADAEDYLRAYHATFTAPTMLPYLRIRGTPEYWSALDSGIAAAMGGRKTPAQALDDVAAAWEKITNRIGRQQQLELYRAAIGYAPAAGTSG</sequence>
<proteinExistence type="inferred from homology"/>
<dbReference type="RefSeq" id="WP_418161854.1">
    <property type="nucleotide sequence ID" value="NZ_JBBLZC010000041.1"/>
</dbReference>
<keyword evidence="4 5" id="KW-0732">Signal</keyword>
<organism evidence="6 7">
    <name type="scientific">Benzoatithermus flavus</name>
    <dbReference type="NCBI Taxonomy" id="3108223"/>
    <lineage>
        <taxon>Bacteria</taxon>
        <taxon>Pseudomonadati</taxon>
        <taxon>Pseudomonadota</taxon>
        <taxon>Alphaproteobacteria</taxon>
        <taxon>Geminicoccales</taxon>
        <taxon>Geminicoccaceae</taxon>
        <taxon>Benzoatithermus</taxon>
    </lineage>
</organism>
<dbReference type="EMBL" id="JBBLZC010000041">
    <property type="protein sequence ID" value="MEK0086010.1"/>
    <property type="molecule type" value="Genomic_DNA"/>
</dbReference>
<feature type="signal peptide" evidence="5">
    <location>
        <begin position="1"/>
        <end position="24"/>
    </location>
</feature>
<dbReference type="PANTHER" id="PTHR43649:SF34">
    <property type="entry name" value="ABC TRANSPORTER PERIPLASMIC-BINDING PROTEIN YCJN-RELATED"/>
    <property type="match status" value="1"/>
</dbReference>